<feature type="compositionally biased region" description="Basic residues" evidence="14">
    <location>
        <begin position="375"/>
        <end position="386"/>
    </location>
</feature>
<feature type="region of interest" description="Disordered" evidence="14">
    <location>
        <begin position="356"/>
        <end position="386"/>
    </location>
</feature>
<dbReference type="NCBIfam" id="TIGR00238">
    <property type="entry name" value="KamA family radical SAM protein"/>
    <property type="match status" value="1"/>
</dbReference>
<name>A0ABZ0S4W3_9GAMM</name>
<evidence type="ECO:0000256" key="14">
    <source>
        <dbReference type="SAM" id="MobiDB-lite"/>
    </source>
</evidence>
<evidence type="ECO:0000256" key="6">
    <source>
        <dbReference type="ARBA" id="ARBA00022485"/>
    </source>
</evidence>
<feature type="compositionally biased region" description="Polar residues" evidence="14">
    <location>
        <begin position="1"/>
        <end position="11"/>
    </location>
</feature>
<dbReference type="NCBIfam" id="TIGR03821">
    <property type="entry name" value="EFP_modif_epmB"/>
    <property type="match status" value="1"/>
</dbReference>
<keyword evidence="17" id="KW-1185">Reference proteome</keyword>
<proteinExistence type="inferred from homology"/>
<dbReference type="Pfam" id="PF04055">
    <property type="entry name" value="Radical_SAM"/>
    <property type="match status" value="1"/>
</dbReference>
<dbReference type="PANTHER" id="PTHR30538">
    <property type="entry name" value="LYSINE 2,3-AMINOMUTASE-RELATED"/>
    <property type="match status" value="1"/>
</dbReference>
<dbReference type="CDD" id="cd01335">
    <property type="entry name" value="Radical_SAM"/>
    <property type="match status" value="1"/>
</dbReference>
<dbReference type="SFLD" id="SFLDF00314">
    <property type="entry name" value="L-lysine_2_3-aminomutase_(yjeK"/>
    <property type="match status" value="1"/>
</dbReference>
<keyword evidence="9" id="KW-0663">Pyridoxal phosphate</keyword>
<evidence type="ECO:0000256" key="11">
    <source>
        <dbReference type="ARBA" id="ARBA00023014"/>
    </source>
</evidence>
<keyword evidence="12 16" id="KW-0413">Isomerase</keyword>
<evidence type="ECO:0000256" key="3">
    <source>
        <dbReference type="ARBA" id="ARBA00001966"/>
    </source>
</evidence>
<evidence type="ECO:0000256" key="10">
    <source>
        <dbReference type="ARBA" id="ARBA00023004"/>
    </source>
</evidence>
<protein>
    <recommendedName>
        <fullName evidence="5">L-lysine 2,3-aminomutase</fullName>
    </recommendedName>
    <alternativeName>
        <fullName evidence="13">EF-P post-translational modification enzyme B</fullName>
    </alternativeName>
</protein>
<dbReference type="InterPro" id="IPR022462">
    <property type="entry name" value="EpmB"/>
</dbReference>
<keyword evidence="6" id="KW-0004">4Fe-4S</keyword>
<evidence type="ECO:0000256" key="9">
    <source>
        <dbReference type="ARBA" id="ARBA00022898"/>
    </source>
</evidence>
<comment type="cofactor">
    <cofactor evidence="2">
        <name>pyridoxal 5'-phosphate</name>
        <dbReference type="ChEBI" id="CHEBI:597326"/>
    </cofactor>
</comment>
<dbReference type="SUPFAM" id="SSF102114">
    <property type="entry name" value="Radical SAM enzymes"/>
    <property type="match status" value="1"/>
</dbReference>
<evidence type="ECO:0000259" key="15">
    <source>
        <dbReference type="PROSITE" id="PS51918"/>
    </source>
</evidence>
<keyword evidence="11" id="KW-0411">Iron-sulfur</keyword>
<sequence>MTDCSMGTQAQPKCAARGQPPMVSRSRRQWQTSAHKSDWHADLRTGIRDLPRLCQLLDLDPALIAEGKAAAASYPLSAPRAWLDLIEPGNPDDPLLRQILPTLAETRPHPDFGPDPVGDQNARQTSGLLCKYPGRALLLVTGACPIHCRYCFRRCFPFAASMNHPDQATRALAAIAARPDLSEVILSGGDPLLLNDRSLGWLLGALESIGHLKRIRLHTRIPTTLPSRIDATLCRLLGGGRLPCVLVTQTNHPRELGEAAATALARLQRAGITLLNQSVLLRGVNDSPEILRDLSERLFALGVMPYYLHLLDQVTGSAHFALPLTSCVKIAKELRAQMSGYLMPRVVIEQLGANSKTPLDQAQEESREQGDGPNARKRVAHSRARV</sequence>
<feature type="domain" description="Radical SAM core" evidence="15">
    <location>
        <begin position="130"/>
        <end position="349"/>
    </location>
</feature>
<dbReference type="Proteomes" id="UP001432180">
    <property type="component" value="Chromosome"/>
</dbReference>
<evidence type="ECO:0000256" key="1">
    <source>
        <dbReference type="ARBA" id="ARBA00001352"/>
    </source>
</evidence>
<dbReference type="Gene3D" id="3.20.20.70">
    <property type="entry name" value="Aldolase class I"/>
    <property type="match status" value="1"/>
</dbReference>
<gene>
    <name evidence="16" type="primary">epmB</name>
    <name evidence="16" type="ORF">Thiowin_00606</name>
</gene>
<dbReference type="PIRSF" id="PIRSF004911">
    <property type="entry name" value="DUF160"/>
    <property type="match status" value="1"/>
</dbReference>
<accession>A0ABZ0S4W3</accession>
<feature type="region of interest" description="Disordered" evidence="14">
    <location>
        <begin position="1"/>
        <end position="38"/>
    </location>
</feature>
<evidence type="ECO:0000313" key="17">
    <source>
        <dbReference type="Proteomes" id="UP001432180"/>
    </source>
</evidence>
<dbReference type="InterPro" id="IPR058240">
    <property type="entry name" value="rSAM_sf"/>
</dbReference>
<comment type="catalytic activity">
    <reaction evidence="1">
        <text>L-lysine = D-beta-lysine</text>
        <dbReference type="Rhea" id="RHEA:44148"/>
        <dbReference type="ChEBI" id="CHEBI:32551"/>
        <dbReference type="ChEBI" id="CHEBI:84138"/>
    </reaction>
</comment>
<dbReference type="InterPro" id="IPR013785">
    <property type="entry name" value="Aldolase_TIM"/>
</dbReference>
<evidence type="ECO:0000256" key="8">
    <source>
        <dbReference type="ARBA" id="ARBA00022723"/>
    </source>
</evidence>
<dbReference type="InterPro" id="IPR003739">
    <property type="entry name" value="Lys_aminomutase/Glu_NH3_mut"/>
</dbReference>
<keyword evidence="8" id="KW-0479">Metal-binding</keyword>
<evidence type="ECO:0000313" key="16">
    <source>
        <dbReference type="EMBL" id="WPL15693.1"/>
    </source>
</evidence>
<evidence type="ECO:0000256" key="12">
    <source>
        <dbReference type="ARBA" id="ARBA00023235"/>
    </source>
</evidence>
<organism evidence="16 17">
    <name type="scientific">Thiorhodovibrio winogradskyi</name>
    <dbReference type="NCBI Taxonomy" id="77007"/>
    <lineage>
        <taxon>Bacteria</taxon>
        <taxon>Pseudomonadati</taxon>
        <taxon>Pseudomonadota</taxon>
        <taxon>Gammaproteobacteria</taxon>
        <taxon>Chromatiales</taxon>
        <taxon>Chromatiaceae</taxon>
        <taxon>Thiorhodovibrio</taxon>
    </lineage>
</organism>
<evidence type="ECO:0000256" key="4">
    <source>
        <dbReference type="ARBA" id="ARBA00008703"/>
    </source>
</evidence>
<dbReference type="SFLD" id="SFLDS00029">
    <property type="entry name" value="Radical_SAM"/>
    <property type="match status" value="1"/>
</dbReference>
<evidence type="ECO:0000256" key="2">
    <source>
        <dbReference type="ARBA" id="ARBA00001933"/>
    </source>
</evidence>
<keyword evidence="7" id="KW-0949">S-adenosyl-L-methionine</keyword>
<dbReference type="InterPro" id="IPR007197">
    <property type="entry name" value="rSAM"/>
</dbReference>
<reference evidence="16 17" key="1">
    <citation type="journal article" date="2023" name="Microorganisms">
        <title>Thiorhodovibrio frisius and Trv. litoralis spp. nov., Two Novel Members from a Clade of Fastidious Purple Sulfur Bacteria That Exhibit Unique Red-Shifted Light-Harvesting Capabilities.</title>
        <authorList>
            <person name="Methner A."/>
            <person name="Kuzyk S.B."/>
            <person name="Petersen J."/>
            <person name="Bauer S."/>
            <person name="Brinkmann H."/>
            <person name="Sichau K."/>
            <person name="Wanner G."/>
            <person name="Wolf J."/>
            <person name="Neumann-Schaal M."/>
            <person name="Henke P."/>
            <person name="Tank M."/>
            <person name="Sproer C."/>
            <person name="Bunk B."/>
            <person name="Overmann J."/>
        </authorList>
    </citation>
    <scope>NUCLEOTIDE SEQUENCE [LARGE SCALE GENOMIC DNA]</scope>
    <source>
        <strain evidence="16 17">DSM 6702</strain>
    </source>
</reference>
<evidence type="ECO:0000256" key="7">
    <source>
        <dbReference type="ARBA" id="ARBA00022691"/>
    </source>
</evidence>
<keyword evidence="10" id="KW-0408">Iron</keyword>
<evidence type="ECO:0000256" key="13">
    <source>
        <dbReference type="ARBA" id="ARBA00030756"/>
    </source>
</evidence>
<dbReference type="EMBL" id="CP121472">
    <property type="protein sequence ID" value="WPL15693.1"/>
    <property type="molecule type" value="Genomic_DNA"/>
</dbReference>
<comment type="cofactor">
    <cofactor evidence="3">
        <name>[4Fe-4S] cluster</name>
        <dbReference type="ChEBI" id="CHEBI:49883"/>
    </cofactor>
</comment>
<dbReference type="PROSITE" id="PS51918">
    <property type="entry name" value="RADICAL_SAM"/>
    <property type="match status" value="1"/>
</dbReference>
<dbReference type="GO" id="GO:0016853">
    <property type="term" value="F:isomerase activity"/>
    <property type="evidence" value="ECO:0007669"/>
    <property type="project" value="UniProtKB-KW"/>
</dbReference>
<comment type="similarity">
    <text evidence="4">Belongs to the radical SAM superfamily. KamA family.</text>
</comment>
<dbReference type="PANTHER" id="PTHR30538:SF1">
    <property type="entry name" value="L-LYSINE 2,3-AMINOMUTASE"/>
    <property type="match status" value="1"/>
</dbReference>
<dbReference type="SFLD" id="SFLDG01070">
    <property type="entry name" value="PLP-dependent"/>
    <property type="match status" value="1"/>
</dbReference>
<evidence type="ECO:0000256" key="5">
    <source>
        <dbReference type="ARBA" id="ARBA00022363"/>
    </source>
</evidence>